<dbReference type="EMBL" id="JNOM01000076">
    <property type="protein sequence ID" value="KNG87593.1"/>
    <property type="molecule type" value="Genomic_DNA"/>
</dbReference>
<evidence type="ECO:0000313" key="3">
    <source>
        <dbReference type="Proteomes" id="UP000037505"/>
    </source>
</evidence>
<keyword evidence="1" id="KW-0732">Signal</keyword>
<evidence type="ECO:0000256" key="1">
    <source>
        <dbReference type="SAM" id="SignalP"/>
    </source>
</evidence>
<feature type="signal peptide" evidence="1">
    <location>
        <begin position="1"/>
        <end position="22"/>
    </location>
</feature>
<dbReference type="AlphaFoldDB" id="A0A0L1J851"/>
<dbReference type="STRING" id="1509407.A0A0L1J851"/>
<proteinExistence type="predicted"/>
<dbReference type="GeneID" id="26807247"/>
<name>A0A0L1J851_ASPN3</name>
<keyword evidence="3" id="KW-1185">Reference proteome</keyword>
<reference evidence="2 3" key="1">
    <citation type="submission" date="2014-06" db="EMBL/GenBank/DDBJ databases">
        <title>The Genome of the Aflatoxigenic Filamentous Fungus Aspergillus nomius.</title>
        <authorList>
            <person name="Moore M.G."/>
            <person name="Shannon B.M."/>
            <person name="Brian M.M."/>
        </authorList>
    </citation>
    <scope>NUCLEOTIDE SEQUENCE [LARGE SCALE GENOMIC DNA]</scope>
    <source>
        <strain evidence="2 3">NRRL 13137</strain>
    </source>
</reference>
<dbReference type="RefSeq" id="XP_015408516.1">
    <property type="nucleotide sequence ID" value="XM_015550700.1"/>
</dbReference>
<gene>
    <name evidence="2" type="ORF">ANOM_005443</name>
</gene>
<comment type="caution">
    <text evidence="2">The sequence shown here is derived from an EMBL/GenBank/DDBJ whole genome shotgun (WGS) entry which is preliminary data.</text>
</comment>
<protein>
    <submittedName>
        <fullName evidence="2">Uncharacterized protein</fullName>
    </submittedName>
</protein>
<feature type="chain" id="PRO_5005553534" evidence="1">
    <location>
        <begin position="23"/>
        <end position="251"/>
    </location>
</feature>
<dbReference type="OrthoDB" id="4502007at2759"/>
<organism evidence="2 3">
    <name type="scientific">Aspergillus nomiae NRRL (strain ATCC 15546 / NRRL 13137 / CBS 260.88 / M93)</name>
    <dbReference type="NCBI Taxonomy" id="1509407"/>
    <lineage>
        <taxon>Eukaryota</taxon>
        <taxon>Fungi</taxon>
        <taxon>Dikarya</taxon>
        <taxon>Ascomycota</taxon>
        <taxon>Pezizomycotina</taxon>
        <taxon>Eurotiomycetes</taxon>
        <taxon>Eurotiomycetidae</taxon>
        <taxon>Eurotiales</taxon>
        <taxon>Aspergillaceae</taxon>
        <taxon>Aspergillus</taxon>
        <taxon>Aspergillus subgen. Circumdati</taxon>
    </lineage>
</organism>
<dbReference type="Proteomes" id="UP000037505">
    <property type="component" value="Unassembled WGS sequence"/>
</dbReference>
<accession>A0A0L1J851</accession>
<evidence type="ECO:0000313" key="2">
    <source>
        <dbReference type="EMBL" id="KNG87593.1"/>
    </source>
</evidence>
<sequence>MVRMYPIIQYVTLFLFAFQVYGSNPTEDSSDPVPRASLDLGSIFEDIFGNLIPEGTTNSTSENVGNAIDGLVGLFSPTLVKDAVSSITHLADLFDNQTSVETKSLVQIGNDELTKETIKHDNVESINNLLEEASPLLTERFLNEINNLLNNTSNLPTSSFVKETKSLIADVNPLVSDSSSNSSAIDIPQLLSSVNQYITPHADNIGNLLTNANDLLPKDLAKQIASLIQEANSFLSSNPDVIQPLLNTSID</sequence>